<dbReference type="EMBL" id="JABTCG010000010">
    <property type="protein sequence ID" value="MBD0852552.1"/>
    <property type="molecule type" value="Genomic_DNA"/>
</dbReference>
<evidence type="ECO:0000313" key="1">
    <source>
        <dbReference type="EMBL" id="MBD0852552.1"/>
    </source>
</evidence>
<sequence>MKTKLLFGVLLTFLVSSCIKDFHGHGGHDINFTEKNYVYEGDLYSIYLDDEIEILDIKIQELEDIINNNQGDQNTQTDLEAAKEQRIMLNDELQGVFSLEQVGLRLPPPPPPCPRPRNCDFSGLEYILTDVSVEKIRIIFLDDNGNTIGGGTIDDLSTLPDSAGQINFSKLMINGQQGSVAAIQVQAFNSQGIEERNYLVK</sequence>
<name>A0ABR7VJ42_9FLAO</name>
<dbReference type="Proteomes" id="UP000598350">
    <property type="component" value="Unassembled WGS sequence"/>
</dbReference>
<keyword evidence="2" id="KW-1185">Reference proteome</keyword>
<gene>
    <name evidence="1" type="ORF">HPE63_17885</name>
</gene>
<evidence type="ECO:0000313" key="2">
    <source>
        <dbReference type="Proteomes" id="UP000598350"/>
    </source>
</evidence>
<dbReference type="PROSITE" id="PS51257">
    <property type="entry name" value="PROKAR_LIPOPROTEIN"/>
    <property type="match status" value="1"/>
</dbReference>
<protein>
    <submittedName>
        <fullName evidence="1">Uncharacterized protein</fullName>
    </submittedName>
</protein>
<accession>A0ABR7VJ42</accession>
<reference evidence="1 2" key="1">
    <citation type="submission" date="2020-05" db="EMBL/GenBank/DDBJ databases">
        <title>The draft genome sequence of Maribacter arenosus CAU 1321.</title>
        <authorList>
            <person name="Mu L."/>
        </authorList>
    </citation>
    <scope>NUCLEOTIDE SEQUENCE [LARGE SCALE GENOMIC DNA]</scope>
    <source>
        <strain evidence="1 2">CAU 1321</strain>
    </source>
</reference>
<organism evidence="1 2">
    <name type="scientific">Maribacter arenosus</name>
    <dbReference type="NCBI Taxonomy" id="1854708"/>
    <lineage>
        <taxon>Bacteria</taxon>
        <taxon>Pseudomonadati</taxon>
        <taxon>Bacteroidota</taxon>
        <taxon>Flavobacteriia</taxon>
        <taxon>Flavobacteriales</taxon>
        <taxon>Flavobacteriaceae</taxon>
        <taxon>Maribacter</taxon>
    </lineage>
</organism>
<comment type="caution">
    <text evidence="1">The sequence shown here is derived from an EMBL/GenBank/DDBJ whole genome shotgun (WGS) entry which is preliminary data.</text>
</comment>
<dbReference type="RefSeq" id="WP_188315675.1">
    <property type="nucleotide sequence ID" value="NZ_JABTCG010000010.1"/>
</dbReference>
<proteinExistence type="predicted"/>